<dbReference type="EMBL" id="FOUR01000011">
    <property type="protein sequence ID" value="SFN60297.1"/>
    <property type="molecule type" value="Genomic_DNA"/>
</dbReference>
<keyword evidence="2" id="KW-0808">Transferase</keyword>
<dbReference type="RefSeq" id="WP_092006777.1">
    <property type="nucleotide sequence ID" value="NZ_FOUR01000011.1"/>
</dbReference>
<proteinExistence type="predicted"/>
<dbReference type="InterPro" id="IPR000836">
    <property type="entry name" value="PRTase_dom"/>
</dbReference>
<dbReference type="CDD" id="cd06223">
    <property type="entry name" value="PRTases_typeI"/>
    <property type="match status" value="1"/>
</dbReference>
<dbReference type="Proteomes" id="UP000199339">
    <property type="component" value="Unassembled WGS sequence"/>
</dbReference>
<evidence type="ECO:0000313" key="4">
    <source>
        <dbReference type="EMBL" id="SFN60297.1"/>
    </source>
</evidence>
<dbReference type="Pfam" id="PF00156">
    <property type="entry name" value="Pribosyltran"/>
    <property type="match status" value="1"/>
</dbReference>
<name>A0A1I5ACZ9_9GAMM</name>
<feature type="domain" description="Phosphoribosyltransferase" evidence="3">
    <location>
        <begin position="12"/>
        <end position="149"/>
    </location>
</feature>
<protein>
    <recommendedName>
        <fullName evidence="3">Phosphoribosyltransferase domain-containing protein</fullName>
    </recommendedName>
</protein>
<dbReference type="GO" id="GO:0016757">
    <property type="term" value="F:glycosyltransferase activity"/>
    <property type="evidence" value="ECO:0007669"/>
    <property type="project" value="UniProtKB-KW"/>
</dbReference>
<reference evidence="5" key="1">
    <citation type="submission" date="2016-10" db="EMBL/GenBank/DDBJ databases">
        <authorList>
            <person name="Varghese N."/>
            <person name="Submissions S."/>
        </authorList>
    </citation>
    <scope>NUCLEOTIDE SEQUENCE [LARGE SCALE GENOMIC DNA]</scope>
    <source>
        <strain evidence="5">CGMCC 1.6775</strain>
    </source>
</reference>
<dbReference type="AlphaFoldDB" id="A0A1I5ACZ9"/>
<dbReference type="OrthoDB" id="199120at2"/>
<gene>
    <name evidence="4" type="ORF">SAMN04487961_3479</name>
</gene>
<dbReference type="PANTHER" id="PTHR43363">
    <property type="entry name" value="HYPOXANTHINE PHOSPHORIBOSYLTRANSFERASE"/>
    <property type="match status" value="1"/>
</dbReference>
<dbReference type="InterPro" id="IPR029057">
    <property type="entry name" value="PRTase-like"/>
</dbReference>
<evidence type="ECO:0000256" key="1">
    <source>
        <dbReference type="ARBA" id="ARBA00022676"/>
    </source>
</evidence>
<evidence type="ECO:0000259" key="3">
    <source>
        <dbReference type="Pfam" id="PF00156"/>
    </source>
</evidence>
<evidence type="ECO:0000256" key="2">
    <source>
        <dbReference type="ARBA" id="ARBA00022679"/>
    </source>
</evidence>
<dbReference type="Gene3D" id="3.40.50.2020">
    <property type="match status" value="1"/>
</dbReference>
<dbReference type="SUPFAM" id="SSF53271">
    <property type="entry name" value="PRTase-like"/>
    <property type="match status" value="1"/>
</dbReference>
<evidence type="ECO:0000313" key="5">
    <source>
        <dbReference type="Proteomes" id="UP000199339"/>
    </source>
</evidence>
<sequence length="211" mass="23318">MAEPTIMQVQLLSPDEVVDACDEVARHILASRFRPDMIVAVARGGFMPARFLCDFLNLGALCSIRVQHYEAGASKGEEARVTIPLATDIRGARILVVDDVNDSGDTLRAARSYLEPLGPAELRTAVLHEKLVTTCPADFSAGEVRKWRWILYPWAMVEDIAQFIREMAPAPHDAEETLQRLQACYGLELTPTQLSRVVYFGGLSHALLPDA</sequence>
<keyword evidence="1" id="KW-0328">Glycosyltransferase</keyword>
<organism evidence="4 5">
    <name type="scientific">Marinobacter pelagius</name>
    <dbReference type="NCBI Taxonomy" id="379482"/>
    <lineage>
        <taxon>Bacteria</taxon>
        <taxon>Pseudomonadati</taxon>
        <taxon>Pseudomonadota</taxon>
        <taxon>Gammaproteobacteria</taxon>
        <taxon>Pseudomonadales</taxon>
        <taxon>Marinobacteraceae</taxon>
        <taxon>Marinobacter</taxon>
    </lineage>
</organism>
<accession>A0A1I5ACZ9</accession>
<keyword evidence="5" id="KW-1185">Reference proteome</keyword>
<dbReference type="PANTHER" id="PTHR43363:SF3">
    <property type="entry name" value="XANTHINE-GUANINE PHOSPHORIBOSYLTRANSFERASE"/>
    <property type="match status" value="1"/>
</dbReference>